<dbReference type="PROSITE" id="PS51007">
    <property type="entry name" value="CYTC"/>
    <property type="match status" value="1"/>
</dbReference>
<gene>
    <name evidence="7" type="ordered locus">Terro_0115</name>
</gene>
<evidence type="ECO:0000256" key="2">
    <source>
        <dbReference type="ARBA" id="ARBA00022723"/>
    </source>
</evidence>
<keyword evidence="5" id="KW-0732">Signal</keyword>
<dbReference type="InterPro" id="IPR010994">
    <property type="entry name" value="RuvA_2-like"/>
</dbReference>
<evidence type="ECO:0000256" key="1">
    <source>
        <dbReference type="ARBA" id="ARBA00022617"/>
    </source>
</evidence>
<dbReference type="InterPro" id="IPR036909">
    <property type="entry name" value="Cyt_c-like_dom_sf"/>
</dbReference>
<dbReference type="Gene3D" id="1.10.150.280">
    <property type="entry name" value="AF1531-like domain"/>
    <property type="match status" value="1"/>
</dbReference>
<keyword evidence="8" id="KW-1185">Reference proteome</keyword>
<dbReference type="OrthoDB" id="115232at2"/>
<dbReference type="GO" id="GO:0009055">
    <property type="term" value="F:electron transfer activity"/>
    <property type="evidence" value="ECO:0007669"/>
    <property type="project" value="InterPro"/>
</dbReference>
<dbReference type="EMBL" id="CP003379">
    <property type="protein sequence ID" value="AFL86466.1"/>
    <property type="molecule type" value="Genomic_DNA"/>
</dbReference>
<name>I3ZB48_TERRK</name>
<feature type="domain" description="Cytochrome c" evidence="6">
    <location>
        <begin position="44"/>
        <end position="158"/>
    </location>
</feature>
<reference evidence="7 8" key="1">
    <citation type="submission" date="2012-06" db="EMBL/GenBank/DDBJ databases">
        <title>Complete genome of Terriglobus roseus DSM 18391.</title>
        <authorList>
            <consortium name="US DOE Joint Genome Institute (JGI-PGF)"/>
            <person name="Lucas S."/>
            <person name="Copeland A."/>
            <person name="Lapidus A."/>
            <person name="Glavina del Rio T."/>
            <person name="Dalin E."/>
            <person name="Tice H."/>
            <person name="Bruce D."/>
            <person name="Goodwin L."/>
            <person name="Pitluck S."/>
            <person name="Peters L."/>
            <person name="Mikhailova N."/>
            <person name="Munk A.C.C."/>
            <person name="Kyrpides N."/>
            <person name="Mavromatis K."/>
            <person name="Ivanova N."/>
            <person name="Brettin T."/>
            <person name="Detter J.C."/>
            <person name="Han C."/>
            <person name="Larimer F."/>
            <person name="Land M."/>
            <person name="Hauser L."/>
            <person name="Markowitz V."/>
            <person name="Cheng J.-F."/>
            <person name="Hugenholtz P."/>
            <person name="Woyke T."/>
            <person name="Wu D."/>
            <person name="Brambilla E."/>
            <person name="Klenk H.-P."/>
            <person name="Eisen J.A."/>
        </authorList>
    </citation>
    <scope>NUCLEOTIDE SEQUENCE [LARGE SCALE GENOMIC DNA]</scope>
    <source>
        <strain evidence="8">DSM 18391 / NRRL B-41598 / KBS 63</strain>
    </source>
</reference>
<dbReference type="RefSeq" id="WP_014784035.1">
    <property type="nucleotide sequence ID" value="NC_018014.1"/>
</dbReference>
<dbReference type="SUPFAM" id="SSF46626">
    <property type="entry name" value="Cytochrome c"/>
    <property type="match status" value="1"/>
</dbReference>
<dbReference type="GO" id="GO:0046872">
    <property type="term" value="F:metal ion binding"/>
    <property type="evidence" value="ECO:0007669"/>
    <property type="project" value="UniProtKB-KW"/>
</dbReference>
<feature type="signal peptide" evidence="5">
    <location>
        <begin position="1"/>
        <end position="37"/>
    </location>
</feature>
<protein>
    <recommendedName>
        <fullName evidence="6">Cytochrome c domain-containing protein</fullName>
    </recommendedName>
</protein>
<feature type="chain" id="PRO_5003684866" description="Cytochrome c domain-containing protein" evidence="5">
    <location>
        <begin position="38"/>
        <end position="187"/>
    </location>
</feature>
<sequence>MRHAKQVLASLTVGLPLLVWGVSAGSAVAAAAPAAYAQDAHPELPAGPGRDVTLATCTKCHAISNVTGQHKDRDGWTATITKMVGYGATGTDDDFGLILDYVTKNFGLDSPPAAAGAAADAAHPKIVVNKETAAQLTTDLGLTDDEAKAVVSYREKNGDYKTIDDLKKVPNVDAKKFDAKKDDLLFS</sequence>
<dbReference type="AlphaFoldDB" id="I3ZB48"/>
<dbReference type="HOGENOM" id="CLU_126048_0_0_0"/>
<dbReference type="InterPro" id="IPR009056">
    <property type="entry name" value="Cyt_c-like_dom"/>
</dbReference>
<organism evidence="7 8">
    <name type="scientific">Terriglobus roseus (strain DSM 18391 / NRRL B-41598 / KBS 63)</name>
    <dbReference type="NCBI Taxonomy" id="926566"/>
    <lineage>
        <taxon>Bacteria</taxon>
        <taxon>Pseudomonadati</taxon>
        <taxon>Acidobacteriota</taxon>
        <taxon>Terriglobia</taxon>
        <taxon>Terriglobales</taxon>
        <taxon>Acidobacteriaceae</taxon>
        <taxon>Terriglobus</taxon>
    </lineage>
</organism>
<accession>I3ZB48</accession>
<evidence type="ECO:0000256" key="4">
    <source>
        <dbReference type="PROSITE-ProRule" id="PRU00433"/>
    </source>
</evidence>
<dbReference type="SUPFAM" id="SSF47781">
    <property type="entry name" value="RuvA domain 2-like"/>
    <property type="match status" value="1"/>
</dbReference>
<keyword evidence="3 4" id="KW-0408">Iron</keyword>
<dbReference type="Proteomes" id="UP000006056">
    <property type="component" value="Chromosome"/>
</dbReference>
<dbReference type="Pfam" id="PF12836">
    <property type="entry name" value="HHH_3"/>
    <property type="match status" value="1"/>
</dbReference>
<dbReference type="STRING" id="926566.Terro_0115"/>
<evidence type="ECO:0000313" key="8">
    <source>
        <dbReference type="Proteomes" id="UP000006056"/>
    </source>
</evidence>
<dbReference type="GO" id="GO:0020037">
    <property type="term" value="F:heme binding"/>
    <property type="evidence" value="ECO:0007669"/>
    <property type="project" value="InterPro"/>
</dbReference>
<dbReference type="KEGG" id="trs:Terro_0115"/>
<evidence type="ECO:0000259" key="6">
    <source>
        <dbReference type="PROSITE" id="PS51007"/>
    </source>
</evidence>
<keyword evidence="2 4" id="KW-0479">Metal-binding</keyword>
<dbReference type="Gene3D" id="1.10.760.10">
    <property type="entry name" value="Cytochrome c-like domain"/>
    <property type="match status" value="1"/>
</dbReference>
<proteinExistence type="predicted"/>
<evidence type="ECO:0000256" key="5">
    <source>
        <dbReference type="SAM" id="SignalP"/>
    </source>
</evidence>
<dbReference type="eggNOG" id="COG1555">
    <property type="taxonomic scope" value="Bacteria"/>
</dbReference>
<evidence type="ECO:0000256" key="3">
    <source>
        <dbReference type="ARBA" id="ARBA00023004"/>
    </source>
</evidence>
<keyword evidence="1 4" id="KW-0349">Heme</keyword>
<evidence type="ECO:0000313" key="7">
    <source>
        <dbReference type="EMBL" id="AFL86466.1"/>
    </source>
</evidence>